<name>A0A816ITZ9_BRANA</name>
<proteinExistence type="predicted"/>
<dbReference type="Proteomes" id="UP001295469">
    <property type="component" value="Chromosome C09"/>
</dbReference>
<dbReference type="AlphaFoldDB" id="A0A816ITZ9"/>
<dbReference type="EMBL" id="HG994373">
    <property type="protein sequence ID" value="CAF1715658.1"/>
    <property type="molecule type" value="Genomic_DNA"/>
</dbReference>
<evidence type="ECO:0000313" key="1">
    <source>
        <dbReference type="EMBL" id="CAF1715658.1"/>
    </source>
</evidence>
<gene>
    <name evidence="1" type="ORF">DARMORV10_C09P04000.1</name>
</gene>
<protein>
    <submittedName>
        <fullName evidence="1">(rape) hypothetical protein</fullName>
    </submittedName>
</protein>
<reference evidence="1" key="1">
    <citation type="submission" date="2021-01" db="EMBL/GenBank/DDBJ databases">
        <authorList>
            <consortium name="Genoscope - CEA"/>
            <person name="William W."/>
        </authorList>
    </citation>
    <scope>NUCLEOTIDE SEQUENCE</scope>
</reference>
<sequence>MLNFLQESKPKSDWSKPRARKQRIVPVLWLGSSRTVPPCSLQVMMLEPRSHSDSPVFEVSIDFSRSSSPSQCSGMLLLTELLSALNLWVAWPDMGAF</sequence>
<accession>A0A816ITZ9</accession>
<organism evidence="1">
    <name type="scientific">Brassica napus</name>
    <name type="common">Rape</name>
    <dbReference type="NCBI Taxonomy" id="3708"/>
    <lineage>
        <taxon>Eukaryota</taxon>
        <taxon>Viridiplantae</taxon>
        <taxon>Streptophyta</taxon>
        <taxon>Embryophyta</taxon>
        <taxon>Tracheophyta</taxon>
        <taxon>Spermatophyta</taxon>
        <taxon>Magnoliopsida</taxon>
        <taxon>eudicotyledons</taxon>
        <taxon>Gunneridae</taxon>
        <taxon>Pentapetalae</taxon>
        <taxon>rosids</taxon>
        <taxon>malvids</taxon>
        <taxon>Brassicales</taxon>
        <taxon>Brassicaceae</taxon>
        <taxon>Brassiceae</taxon>
        <taxon>Brassica</taxon>
    </lineage>
</organism>